<dbReference type="Gene3D" id="3.30.160.250">
    <property type="match status" value="1"/>
</dbReference>
<dbReference type="AlphaFoldDB" id="A0AAP7A3X9"/>
<dbReference type="RefSeq" id="WP_171418001.1">
    <property type="nucleotide sequence ID" value="NZ_JABFOR010000025.1"/>
</dbReference>
<dbReference type="SUPFAM" id="SSF143100">
    <property type="entry name" value="TTHA1013/TTHA0281-like"/>
    <property type="match status" value="1"/>
</dbReference>
<dbReference type="Proteomes" id="UP000552038">
    <property type="component" value="Unassembled WGS sequence"/>
</dbReference>
<reference evidence="2 3" key="1">
    <citation type="submission" date="2020-05" db="EMBL/GenBank/DDBJ databases">
        <title>Whole genome sequencing and identification of novel metabolites from Paenibacillus alvei strain JR949.</title>
        <authorList>
            <person name="Rajendhran J."/>
            <person name="Sree Pranav P."/>
            <person name="Mahalakshmi B."/>
            <person name="Karthikeyan R."/>
        </authorList>
    </citation>
    <scope>NUCLEOTIDE SEQUENCE [LARGE SCALE GENOMIC DNA]</scope>
    <source>
        <strain evidence="2 3">JR949</strain>
    </source>
</reference>
<dbReference type="PANTHER" id="PTHR34504">
    <property type="entry name" value="ANTITOXIN HICB"/>
    <property type="match status" value="1"/>
</dbReference>
<feature type="domain" description="HicB-like antitoxin of toxin-antitoxin system" evidence="1">
    <location>
        <begin position="6"/>
        <end position="110"/>
    </location>
</feature>
<dbReference type="Pfam" id="PF15919">
    <property type="entry name" value="HicB_lk_antitox"/>
    <property type="match status" value="1"/>
</dbReference>
<dbReference type="EMBL" id="JABFOR010000025">
    <property type="protein sequence ID" value="NOJ72463.1"/>
    <property type="molecule type" value="Genomic_DNA"/>
</dbReference>
<evidence type="ECO:0000259" key="1">
    <source>
        <dbReference type="Pfam" id="PF15919"/>
    </source>
</evidence>
<organism evidence="2 3">
    <name type="scientific">Paenibacillus alvei</name>
    <name type="common">Bacillus alvei</name>
    <dbReference type="NCBI Taxonomy" id="44250"/>
    <lineage>
        <taxon>Bacteria</taxon>
        <taxon>Bacillati</taxon>
        <taxon>Bacillota</taxon>
        <taxon>Bacilli</taxon>
        <taxon>Bacillales</taxon>
        <taxon>Paenibacillaceae</taxon>
        <taxon>Paenibacillus</taxon>
    </lineage>
</organism>
<dbReference type="InterPro" id="IPR051404">
    <property type="entry name" value="TA_system_antitoxin"/>
</dbReference>
<name>A0AAP7A3X9_PAEAL</name>
<gene>
    <name evidence="2" type="ORF">HMI46_18100</name>
</gene>
<protein>
    <submittedName>
        <fullName evidence="2">Type II toxin-antitoxin system HicB family antitoxin</fullName>
    </submittedName>
</protein>
<dbReference type="InterPro" id="IPR031807">
    <property type="entry name" value="HicB-like"/>
</dbReference>
<accession>A0AAP7A3X9</accession>
<comment type="caution">
    <text evidence="2">The sequence shown here is derived from an EMBL/GenBank/DDBJ whole genome shotgun (WGS) entry which is preliminary data.</text>
</comment>
<sequence length="138" mass="15356">MSKYIYPAVFSPGEPDEGGYTVTFPDLPGCITEGDTIEESLHMAKDALGGHLYLMEEDNDDIPQPSKPYSIQLEAGEFVSLIQANTDFVRERIRNKAINKTVTLPKWLNDEAAQEGINFSQTLQDALKEKLGIKDFSS</sequence>
<proteinExistence type="predicted"/>
<dbReference type="InterPro" id="IPR035069">
    <property type="entry name" value="TTHA1013/TTHA0281-like"/>
</dbReference>
<dbReference type="PANTHER" id="PTHR34504:SF4">
    <property type="entry name" value="ANTITOXIN HICB"/>
    <property type="match status" value="1"/>
</dbReference>
<evidence type="ECO:0000313" key="2">
    <source>
        <dbReference type="EMBL" id="NOJ72463.1"/>
    </source>
</evidence>
<evidence type="ECO:0000313" key="3">
    <source>
        <dbReference type="Proteomes" id="UP000552038"/>
    </source>
</evidence>